<dbReference type="EMBL" id="VAHF01000007">
    <property type="protein sequence ID" value="TXG57654.1"/>
    <property type="molecule type" value="Genomic_DNA"/>
</dbReference>
<dbReference type="Pfam" id="PF03108">
    <property type="entry name" value="DBD_Tnp_Mut"/>
    <property type="match status" value="1"/>
</dbReference>
<feature type="region of interest" description="Disordered" evidence="1">
    <location>
        <begin position="47"/>
        <end position="99"/>
    </location>
</feature>
<sequence length="191" mass="21947">MYTLASLWVDVYMFSCSTMPEPSESFKVEARLPWSEFVDQPILEDSANQRNGNAAPGSSDNSDDDHLSNAASFDYDLNNMVDSNSDEEEGNSRPHISRRGKPYKVVEGGRFVLEVGQLFNNLQHFRQVLRDFVVQEGFELKRIKNDKERCTTECAYEGYSWQIHASPVDDKTTFMIKTIQVRYSCQKVHKN</sequence>
<accession>A0A5C7HL88</accession>
<dbReference type="OrthoDB" id="1729556at2759"/>
<evidence type="ECO:0000256" key="1">
    <source>
        <dbReference type="SAM" id="MobiDB-lite"/>
    </source>
</evidence>
<name>A0A5C7HL88_9ROSI</name>
<dbReference type="AlphaFoldDB" id="A0A5C7HL88"/>
<comment type="caution">
    <text evidence="3">The sequence shown here is derived from an EMBL/GenBank/DDBJ whole genome shotgun (WGS) entry which is preliminary data.</text>
</comment>
<organism evidence="3 4">
    <name type="scientific">Acer yangbiense</name>
    <dbReference type="NCBI Taxonomy" id="1000413"/>
    <lineage>
        <taxon>Eukaryota</taxon>
        <taxon>Viridiplantae</taxon>
        <taxon>Streptophyta</taxon>
        <taxon>Embryophyta</taxon>
        <taxon>Tracheophyta</taxon>
        <taxon>Spermatophyta</taxon>
        <taxon>Magnoliopsida</taxon>
        <taxon>eudicotyledons</taxon>
        <taxon>Gunneridae</taxon>
        <taxon>Pentapetalae</taxon>
        <taxon>rosids</taxon>
        <taxon>malvids</taxon>
        <taxon>Sapindales</taxon>
        <taxon>Sapindaceae</taxon>
        <taxon>Hippocastanoideae</taxon>
        <taxon>Acereae</taxon>
        <taxon>Acer</taxon>
    </lineage>
</organism>
<evidence type="ECO:0000313" key="4">
    <source>
        <dbReference type="Proteomes" id="UP000323000"/>
    </source>
</evidence>
<proteinExistence type="predicted"/>
<feature type="domain" description="Transposase MuDR plant" evidence="2">
    <location>
        <begin position="112"/>
        <end position="176"/>
    </location>
</feature>
<evidence type="ECO:0000313" key="3">
    <source>
        <dbReference type="EMBL" id="TXG57654.1"/>
    </source>
</evidence>
<keyword evidence="4" id="KW-1185">Reference proteome</keyword>
<protein>
    <recommendedName>
        <fullName evidence="2">Transposase MuDR plant domain-containing protein</fullName>
    </recommendedName>
</protein>
<dbReference type="InterPro" id="IPR004332">
    <property type="entry name" value="Transposase_MuDR"/>
</dbReference>
<dbReference type="Proteomes" id="UP000323000">
    <property type="component" value="Chromosome 7"/>
</dbReference>
<reference evidence="4" key="1">
    <citation type="journal article" date="2019" name="Gigascience">
        <title>De novo genome assembly of the endangered Acer yangbiense, a plant species with extremely small populations endemic to Yunnan Province, China.</title>
        <authorList>
            <person name="Yang J."/>
            <person name="Wariss H.M."/>
            <person name="Tao L."/>
            <person name="Zhang R."/>
            <person name="Yun Q."/>
            <person name="Hollingsworth P."/>
            <person name="Dao Z."/>
            <person name="Luo G."/>
            <person name="Guo H."/>
            <person name="Ma Y."/>
            <person name="Sun W."/>
        </authorList>
    </citation>
    <scope>NUCLEOTIDE SEQUENCE [LARGE SCALE GENOMIC DNA]</scope>
    <source>
        <strain evidence="4">cv. Malutang</strain>
    </source>
</reference>
<gene>
    <name evidence="3" type="ORF">EZV62_015483</name>
</gene>
<evidence type="ECO:0000259" key="2">
    <source>
        <dbReference type="Pfam" id="PF03108"/>
    </source>
</evidence>